<evidence type="ECO:0000259" key="2">
    <source>
        <dbReference type="PROSITE" id="PS50106"/>
    </source>
</evidence>
<name>A0AA36G464_9BILA</name>
<evidence type="ECO:0000313" key="4">
    <source>
        <dbReference type="Proteomes" id="UP001177023"/>
    </source>
</evidence>
<feature type="compositionally biased region" description="Basic and acidic residues" evidence="1">
    <location>
        <begin position="156"/>
        <end position="169"/>
    </location>
</feature>
<evidence type="ECO:0000313" key="3">
    <source>
        <dbReference type="EMBL" id="CAJ0578854.1"/>
    </source>
</evidence>
<keyword evidence="4" id="KW-1185">Reference proteome</keyword>
<sequence length="169" mass="18342">MRRKSCAKACRQDLNKGSQDRSLILIDPDGRVGKNGRIRTGDMLVAVDGDSANGLTLLKASALLCELRTRPAPTLTIDRTIESFHEAEANVISQKKMAHSVLQQANINTANDIKEYSFDMPPLNDTGSARPDGTNDACDASESAAVKCCPSQMPSQRHEEDDGKEKIKA</sequence>
<accession>A0AA36G464</accession>
<dbReference type="EMBL" id="CATQJA010002655">
    <property type="protein sequence ID" value="CAJ0578854.1"/>
    <property type="molecule type" value="Genomic_DNA"/>
</dbReference>
<feature type="region of interest" description="Disordered" evidence="1">
    <location>
        <begin position="123"/>
        <end position="169"/>
    </location>
</feature>
<dbReference type="InterPro" id="IPR001478">
    <property type="entry name" value="PDZ"/>
</dbReference>
<organism evidence="3 4">
    <name type="scientific">Mesorhabditis spiculigera</name>
    <dbReference type="NCBI Taxonomy" id="96644"/>
    <lineage>
        <taxon>Eukaryota</taxon>
        <taxon>Metazoa</taxon>
        <taxon>Ecdysozoa</taxon>
        <taxon>Nematoda</taxon>
        <taxon>Chromadorea</taxon>
        <taxon>Rhabditida</taxon>
        <taxon>Rhabditina</taxon>
        <taxon>Rhabditomorpha</taxon>
        <taxon>Rhabditoidea</taxon>
        <taxon>Rhabditidae</taxon>
        <taxon>Mesorhabditinae</taxon>
        <taxon>Mesorhabditis</taxon>
    </lineage>
</organism>
<gene>
    <name evidence="3" type="ORF">MSPICULIGERA_LOCUS17094</name>
</gene>
<evidence type="ECO:0000256" key="1">
    <source>
        <dbReference type="SAM" id="MobiDB-lite"/>
    </source>
</evidence>
<feature type="non-terminal residue" evidence="3">
    <location>
        <position position="169"/>
    </location>
</feature>
<protein>
    <recommendedName>
        <fullName evidence="2">PDZ domain-containing protein</fullName>
    </recommendedName>
</protein>
<dbReference type="AlphaFoldDB" id="A0AA36G464"/>
<dbReference type="SUPFAM" id="SSF50156">
    <property type="entry name" value="PDZ domain-like"/>
    <property type="match status" value="1"/>
</dbReference>
<proteinExistence type="predicted"/>
<dbReference type="Proteomes" id="UP001177023">
    <property type="component" value="Unassembled WGS sequence"/>
</dbReference>
<feature type="domain" description="PDZ" evidence="2">
    <location>
        <begin position="26"/>
        <end position="64"/>
    </location>
</feature>
<dbReference type="InterPro" id="IPR036034">
    <property type="entry name" value="PDZ_sf"/>
</dbReference>
<dbReference type="PROSITE" id="PS50106">
    <property type="entry name" value="PDZ"/>
    <property type="match status" value="1"/>
</dbReference>
<comment type="caution">
    <text evidence="3">The sequence shown here is derived from an EMBL/GenBank/DDBJ whole genome shotgun (WGS) entry which is preliminary data.</text>
</comment>
<reference evidence="3" key="1">
    <citation type="submission" date="2023-06" db="EMBL/GenBank/DDBJ databases">
        <authorList>
            <person name="Delattre M."/>
        </authorList>
    </citation>
    <scope>NUCLEOTIDE SEQUENCE</scope>
    <source>
        <strain evidence="3">AF72</strain>
    </source>
</reference>
<dbReference type="Gene3D" id="2.30.42.10">
    <property type="match status" value="1"/>
</dbReference>